<comment type="caution">
    <text evidence="2">The sequence shown here is derived from an EMBL/GenBank/DDBJ whole genome shotgun (WGS) entry which is preliminary data.</text>
</comment>
<feature type="repeat" description="TPR" evidence="1">
    <location>
        <begin position="127"/>
        <end position="160"/>
    </location>
</feature>
<proteinExistence type="predicted"/>
<dbReference type="PROSITE" id="PS50005">
    <property type="entry name" value="TPR"/>
    <property type="match status" value="1"/>
</dbReference>
<evidence type="ECO:0000256" key="1">
    <source>
        <dbReference type="PROSITE-ProRule" id="PRU00339"/>
    </source>
</evidence>
<accession>A0A2M7RJ26</accession>
<gene>
    <name evidence="2" type="ORF">COY65_00910</name>
</gene>
<dbReference type="Pfam" id="PF14559">
    <property type="entry name" value="TPR_19"/>
    <property type="match status" value="1"/>
</dbReference>
<dbReference type="Proteomes" id="UP000230238">
    <property type="component" value="Unassembled WGS sequence"/>
</dbReference>
<dbReference type="AlphaFoldDB" id="A0A2M7RJ26"/>
<dbReference type="SUPFAM" id="SSF48452">
    <property type="entry name" value="TPR-like"/>
    <property type="match status" value="1"/>
</dbReference>
<dbReference type="InterPro" id="IPR019734">
    <property type="entry name" value="TPR_rpt"/>
</dbReference>
<name>A0A2M7RJ26_9BACT</name>
<protein>
    <submittedName>
        <fullName evidence="2">Uncharacterized protein</fullName>
    </submittedName>
</protein>
<evidence type="ECO:0000313" key="2">
    <source>
        <dbReference type="EMBL" id="PIY96376.1"/>
    </source>
</evidence>
<organism evidence="2 3">
    <name type="scientific">Candidatus Jorgensenbacteria bacterium CG_4_10_14_0_8_um_filter_39_13</name>
    <dbReference type="NCBI Taxonomy" id="1974589"/>
    <lineage>
        <taxon>Bacteria</taxon>
        <taxon>Candidatus Joergenseniibacteriota</taxon>
    </lineage>
</organism>
<reference evidence="3" key="1">
    <citation type="submission" date="2017-09" db="EMBL/GenBank/DDBJ databases">
        <title>Depth-based differentiation of microbial function through sediment-hosted aquifers and enrichment of novel symbionts in the deep terrestrial subsurface.</title>
        <authorList>
            <person name="Probst A.J."/>
            <person name="Ladd B."/>
            <person name="Jarett J.K."/>
            <person name="Geller-Mcgrath D.E."/>
            <person name="Sieber C.M.K."/>
            <person name="Emerson J.B."/>
            <person name="Anantharaman K."/>
            <person name="Thomas B.C."/>
            <person name="Malmstrom R."/>
            <person name="Stieglmeier M."/>
            <person name="Klingl A."/>
            <person name="Woyke T."/>
            <person name="Ryan C.M."/>
            <person name="Banfield J.F."/>
        </authorList>
    </citation>
    <scope>NUCLEOTIDE SEQUENCE [LARGE SCALE GENOMIC DNA]</scope>
</reference>
<dbReference type="Gene3D" id="1.25.40.10">
    <property type="entry name" value="Tetratricopeptide repeat domain"/>
    <property type="match status" value="1"/>
</dbReference>
<sequence length="205" mass="23111">MQIPMKSKQLIALFITAFALVLMYLSAYLPYVKGSLYITALQNSQQATTLQDYLKPYEDAFNFWSPVGDPEEIRFFGNNILNLLSNQKQTLSEAAATNLVDYAFDKLNSPSLGTKGLNYSQVILEKASILASYGKIYKKPEAFQKAEELYKQGLELSPHRPQFLYGLLSLYLAEGKTVEAKAIGETILKYWPTDQNIAKIMAELK</sequence>
<dbReference type="EMBL" id="PFME01000011">
    <property type="protein sequence ID" value="PIY96376.1"/>
    <property type="molecule type" value="Genomic_DNA"/>
</dbReference>
<keyword evidence="1" id="KW-0802">TPR repeat</keyword>
<dbReference type="InterPro" id="IPR011990">
    <property type="entry name" value="TPR-like_helical_dom_sf"/>
</dbReference>
<evidence type="ECO:0000313" key="3">
    <source>
        <dbReference type="Proteomes" id="UP000230238"/>
    </source>
</evidence>